<dbReference type="EMBL" id="UINC01193242">
    <property type="protein sequence ID" value="SVE08762.1"/>
    <property type="molecule type" value="Genomic_DNA"/>
</dbReference>
<organism evidence="1">
    <name type="scientific">marine metagenome</name>
    <dbReference type="NCBI Taxonomy" id="408172"/>
    <lineage>
        <taxon>unclassified sequences</taxon>
        <taxon>metagenomes</taxon>
        <taxon>ecological metagenomes</taxon>
    </lineage>
</organism>
<accession>A0A383ALW4</accession>
<evidence type="ECO:0000313" key="1">
    <source>
        <dbReference type="EMBL" id="SVE08762.1"/>
    </source>
</evidence>
<proteinExistence type="predicted"/>
<gene>
    <name evidence="1" type="ORF">METZ01_LOCUS461616</name>
</gene>
<name>A0A383ALW4_9ZZZZ</name>
<dbReference type="AlphaFoldDB" id="A0A383ALW4"/>
<reference evidence="1" key="1">
    <citation type="submission" date="2018-05" db="EMBL/GenBank/DDBJ databases">
        <authorList>
            <person name="Lanie J.A."/>
            <person name="Ng W.-L."/>
            <person name="Kazmierczak K.M."/>
            <person name="Andrzejewski T.M."/>
            <person name="Davidsen T.M."/>
            <person name="Wayne K.J."/>
            <person name="Tettelin H."/>
            <person name="Glass J.I."/>
            <person name="Rusch D."/>
            <person name="Podicherti R."/>
            <person name="Tsui H.-C.T."/>
            <person name="Winkler M.E."/>
        </authorList>
    </citation>
    <scope>NUCLEOTIDE SEQUENCE</scope>
</reference>
<protein>
    <submittedName>
        <fullName evidence="1">Uncharacterized protein</fullName>
    </submittedName>
</protein>
<sequence>MIKLKDIMNEAVENEINLPFEIVGSNSILIKGKKLSVKLIFNGSDLKNAVNGKTKKGKVTLASVKI</sequence>